<reference evidence="1 2" key="1">
    <citation type="submission" date="2014-02" db="EMBL/GenBank/DDBJ databases">
        <title>The small core and large imbalanced accessory genome model reveals a collaborative survival strategy of Sorangium cellulosum strains in nature.</title>
        <authorList>
            <person name="Han K."/>
            <person name="Peng R."/>
            <person name="Blom J."/>
            <person name="Li Y.-Z."/>
        </authorList>
    </citation>
    <scope>NUCLEOTIDE SEQUENCE [LARGE SCALE GENOMIC DNA]</scope>
    <source>
        <strain evidence="1 2">So0008-312</strain>
    </source>
</reference>
<evidence type="ECO:0000313" key="2">
    <source>
        <dbReference type="Proteomes" id="UP000075260"/>
    </source>
</evidence>
<protein>
    <recommendedName>
        <fullName evidence="3">TonB-dependent receptor</fullName>
    </recommendedName>
</protein>
<organism evidence="1 2">
    <name type="scientific">Sorangium cellulosum</name>
    <name type="common">Polyangium cellulosum</name>
    <dbReference type="NCBI Taxonomy" id="56"/>
    <lineage>
        <taxon>Bacteria</taxon>
        <taxon>Pseudomonadati</taxon>
        <taxon>Myxococcota</taxon>
        <taxon>Polyangia</taxon>
        <taxon>Polyangiales</taxon>
        <taxon>Polyangiaceae</taxon>
        <taxon>Sorangium</taxon>
    </lineage>
</organism>
<dbReference type="GO" id="GO:0034219">
    <property type="term" value="P:carbohydrate transmembrane transport"/>
    <property type="evidence" value="ECO:0007669"/>
    <property type="project" value="InterPro"/>
</dbReference>
<dbReference type="InterPro" id="IPR036998">
    <property type="entry name" value="Porin_LamB_sf"/>
</dbReference>
<dbReference type="AlphaFoldDB" id="A0A150QFV4"/>
<comment type="caution">
    <text evidence="1">The sequence shown here is derived from an EMBL/GenBank/DDBJ whole genome shotgun (WGS) entry which is preliminary data.</text>
</comment>
<dbReference type="SUPFAM" id="SSF56935">
    <property type="entry name" value="Porins"/>
    <property type="match status" value="1"/>
</dbReference>
<sequence>MAQSRQDGFSFGSYGRVVAATDLRGRPGRDADIVAHGSRLDESSYVELTLRRDDHWQKTGASTGVVTTLAVAHPIFHHDGVFDASIALRNLYLEVGDLGAKGLSLWAGSRMYRGDDIYLLDWWPLDNLNTLGGGVQYAVDERTTAALQAGLSRPQGLFFTQSVERPSPFNQMGVTSVEVLSRQKFIGSARAAHVIPLPGRAGLKGVAYGELHTLARGQRQAEPNVPDVYERLPADSGYVLGAEIGAYAGERDTHVNLFVRYARGLAAYGELATPVQLAADGTTSGARELVVALGGNWERGPFGVMVAGYVRSFRDASPALDLHDVDEGIVMARPHVFFGELGGLAVEASYQAQQRGVFSTPWAPPGSLDAPEAPHTASLVRFGVSPFVTPAGRGDLSRPVVRLIWALTLRDEGARGLYPEDDVFGLRETEHFLGLGAEWWFNTPS</sequence>
<dbReference type="InterPro" id="IPR003192">
    <property type="entry name" value="Porin_LamB"/>
</dbReference>
<dbReference type="EMBL" id="JEMA01000710">
    <property type="protein sequence ID" value="KYF66793.1"/>
    <property type="molecule type" value="Genomic_DNA"/>
</dbReference>
<proteinExistence type="predicted"/>
<dbReference type="Pfam" id="PF02264">
    <property type="entry name" value="LamB"/>
    <property type="match status" value="1"/>
</dbReference>
<dbReference type="GO" id="GO:0016020">
    <property type="term" value="C:membrane"/>
    <property type="evidence" value="ECO:0007669"/>
    <property type="project" value="InterPro"/>
</dbReference>
<evidence type="ECO:0008006" key="3">
    <source>
        <dbReference type="Google" id="ProtNLM"/>
    </source>
</evidence>
<dbReference type="Gene3D" id="2.40.170.10">
    <property type="entry name" value="Porin, LamB type"/>
    <property type="match status" value="1"/>
</dbReference>
<dbReference type="Proteomes" id="UP000075260">
    <property type="component" value="Unassembled WGS sequence"/>
</dbReference>
<dbReference type="OrthoDB" id="5493648at2"/>
<accession>A0A150QFV4</accession>
<gene>
    <name evidence="1" type="ORF">BE15_12230</name>
</gene>
<name>A0A150QFV4_SORCE</name>
<dbReference type="GO" id="GO:0015288">
    <property type="term" value="F:porin activity"/>
    <property type="evidence" value="ECO:0007669"/>
    <property type="project" value="InterPro"/>
</dbReference>
<evidence type="ECO:0000313" key="1">
    <source>
        <dbReference type="EMBL" id="KYF66793.1"/>
    </source>
</evidence>
<dbReference type="RefSeq" id="WP_061610277.1">
    <property type="nucleotide sequence ID" value="NZ_JEMA01000710.1"/>
</dbReference>